<feature type="transmembrane region" description="Helical" evidence="18">
    <location>
        <begin position="60"/>
        <end position="79"/>
    </location>
</feature>
<dbReference type="GO" id="GO:0008955">
    <property type="term" value="F:peptidoglycan glycosyltransferase activity"/>
    <property type="evidence" value="ECO:0007669"/>
    <property type="project" value="UniProtKB-EC"/>
</dbReference>
<dbReference type="AlphaFoldDB" id="A0A8J7DWF1"/>
<dbReference type="GO" id="GO:0016020">
    <property type="term" value="C:membrane"/>
    <property type="evidence" value="ECO:0007669"/>
    <property type="project" value="UniProtKB-SubCell"/>
</dbReference>
<comment type="pathway">
    <text evidence="2">Cell wall biogenesis; peptidoglycan biosynthesis.</text>
</comment>
<evidence type="ECO:0000256" key="4">
    <source>
        <dbReference type="ARBA" id="ARBA00022670"/>
    </source>
</evidence>
<evidence type="ECO:0000256" key="10">
    <source>
        <dbReference type="ARBA" id="ARBA00022984"/>
    </source>
</evidence>
<keyword evidence="22" id="KW-1185">Reference proteome</keyword>
<dbReference type="GO" id="GO:0009002">
    <property type="term" value="F:serine-type D-Ala-D-Ala carboxypeptidase activity"/>
    <property type="evidence" value="ECO:0007669"/>
    <property type="project" value="UniProtKB-EC"/>
</dbReference>
<dbReference type="GO" id="GO:0030288">
    <property type="term" value="C:outer membrane-bounded periplasmic space"/>
    <property type="evidence" value="ECO:0007669"/>
    <property type="project" value="TreeGrafter"/>
</dbReference>
<dbReference type="Proteomes" id="UP000654482">
    <property type="component" value="Unassembled WGS sequence"/>
</dbReference>
<feature type="compositionally biased region" description="Polar residues" evidence="17">
    <location>
        <begin position="1"/>
        <end position="10"/>
    </location>
</feature>
<dbReference type="InterPro" id="IPR001460">
    <property type="entry name" value="PCN-bd_Tpept"/>
</dbReference>
<evidence type="ECO:0000256" key="17">
    <source>
        <dbReference type="SAM" id="MobiDB-lite"/>
    </source>
</evidence>
<keyword evidence="9" id="KW-0133">Cell shape</keyword>
<name>A0A8J7DWF1_9CYAN</name>
<comment type="catalytic activity">
    <reaction evidence="16">
        <text>[GlcNAc-(1-&gt;4)-Mur2Ac(oyl-L-Ala-gamma-D-Glu-L-Lys-D-Ala-D-Ala)](n)-di-trans,octa-cis-undecaprenyl diphosphate + beta-D-GlcNAc-(1-&gt;4)-Mur2Ac(oyl-L-Ala-gamma-D-Glu-L-Lys-D-Ala-D-Ala)-di-trans,octa-cis-undecaprenyl diphosphate = [GlcNAc-(1-&gt;4)-Mur2Ac(oyl-L-Ala-gamma-D-Glu-L-Lys-D-Ala-D-Ala)](n+1)-di-trans,octa-cis-undecaprenyl diphosphate + di-trans,octa-cis-undecaprenyl diphosphate + H(+)</text>
        <dbReference type="Rhea" id="RHEA:23708"/>
        <dbReference type="Rhea" id="RHEA-COMP:9602"/>
        <dbReference type="Rhea" id="RHEA-COMP:9603"/>
        <dbReference type="ChEBI" id="CHEBI:15378"/>
        <dbReference type="ChEBI" id="CHEBI:58405"/>
        <dbReference type="ChEBI" id="CHEBI:60033"/>
        <dbReference type="ChEBI" id="CHEBI:78435"/>
        <dbReference type="EC" id="2.4.99.28"/>
    </reaction>
</comment>
<evidence type="ECO:0000256" key="12">
    <source>
        <dbReference type="ARBA" id="ARBA00023136"/>
    </source>
</evidence>
<feature type="region of interest" description="Disordered" evidence="17">
    <location>
        <begin position="1"/>
        <end position="33"/>
    </location>
</feature>
<dbReference type="NCBIfam" id="TIGR02074">
    <property type="entry name" value="PBP_1a_fam"/>
    <property type="match status" value="1"/>
</dbReference>
<evidence type="ECO:0000313" key="22">
    <source>
        <dbReference type="Proteomes" id="UP000654482"/>
    </source>
</evidence>
<keyword evidence="11 18" id="KW-1133">Transmembrane helix</keyword>
<feature type="region of interest" description="Disordered" evidence="17">
    <location>
        <begin position="652"/>
        <end position="808"/>
    </location>
</feature>
<keyword evidence="6" id="KW-0808">Transferase</keyword>
<comment type="catalytic activity">
    <reaction evidence="15">
        <text>Preferential cleavage: (Ac)2-L-Lys-D-Ala-|-D-Ala. Also transpeptidation of peptidyl-alanyl moieties that are N-acyl substituents of D-alanine.</text>
        <dbReference type="EC" id="3.4.16.4"/>
    </reaction>
</comment>
<proteinExistence type="predicted"/>
<keyword evidence="10" id="KW-0573">Peptidoglycan synthesis</keyword>
<evidence type="ECO:0000256" key="7">
    <source>
        <dbReference type="ARBA" id="ARBA00022692"/>
    </source>
</evidence>
<feature type="compositionally biased region" description="Basic residues" evidence="17">
    <location>
        <begin position="669"/>
        <end position="683"/>
    </location>
</feature>
<evidence type="ECO:0000256" key="18">
    <source>
        <dbReference type="SAM" id="Phobius"/>
    </source>
</evidence>
<evidence type="ECO:0000256" key="8">
    <source>
        <dbReference type="ARBA" id="ARBA00022801"/>
    </source>
</evidence>
<dbReference type="EMBL" id="JADEWZ010000011">
    <property type="protein sequence ID" value="MBE9116105.1"/>
    <property type="molecule type" value="Genomic_DNA"/>
</dbReference>
<dbReference type="Gene3D" id="3.40.710.10">
    <property type="entry name" value="DD-peptidase/beta-lactamase superfamily"/>
    <property type="match status" value="1"/>
</dbReference>
<gene>
    <name evidence="21" type="ORF">IQ249_09380</name>
</gene>
<comment type="caution">
    <text evidence="21">The sequence shown here is derived from an EMBL/GenBank/DDBJ whole genome shotgun (WGS) entry which is preliminary data.</text>
</comment>
<sequence length="808" mass="88330">MQNPAVTSEPSPEAAGEIQNASEPPKKLRRRSTPPYQVLARRLGLSLLFLFGEYKIHRRLWFWLLLGAGGGAIALGVGWQKLEASLPTSAEELSTFAREGTITIKAVDGSAIQEMGPVSHEVLDIKQIPDTLTEAFIAIEDRRFPKHGGVDYWGVVRAAVANLRAGDVVEGGSTITQQLARIVFLNQERRIWRKLREVRLAQKIENQYSKDEILEYYLNLVYLGSGAYGVADASWIYFGKPVRDLTIAEAATIAGITPAPSNYSPLENKEKALKRRNLVLERMEKEEFITPAQAKAAIASPLIVDPKQPKRLSRTDPYFADYIQKELPKYLSPQQLNAGGIVVETTLHPSWQNAAEKAVEQGIETYGSYQNFTQAALVAIDPRNGEIRAMVGGKDYSDKDENGQFNRVTQAQRQPGSTFKTFVYATAIAAGFSPYRGLRDDPYTVDGYTPKNYDDDYRGWISLKDALVYSRNIPAVRTLIQVGWDPTIKIAEKMGVESELKSTYSLALGASEVNLLELTSAYGTLANKGVYWKPHGIRRIINRDGEVIYHNDFKSEKALDEDSTAIMTWILRGVITQGTGKAAQIGRPAAGKTGTTDESRDLWFVGYVPQLVAGVWLGNDDNDPTWGTSSSAAAVWRKFMVNAIEWLPEEDFPKRPDKVEGREGSIKAKPIKPKRAYYKKKKRSNSESSGSSSGSRRRRSRSSGGNSGSSSGSRSRSSGNRSSGSRSSGSSGSRSSGSRNRSSSPSRSSSPPRQRSAPAPAPRQSAPPPKAAPPAPAPAPAPAPIPEIKKPKKAPPSAPAPAQPAPSE</sequence>
<keyword evidence="12 18" id="KW-0472">Membrane</keyword>
<dbReference type="GO" id="GO:0008658">
    <property type="term" value="F:penicillin binding"/>
    <property type="evidence" value="ECO:0007669"/>
    <property type="project" value="InterPro"/>
</dbReference>
<organism evidence="21 22">
    <name type="scientific">Lusitaniella coriacea LEGE 07157</name>
    <dbReference type="NCBI Taxonomy" id="945747"/>
    <lineage>
        <taxon>Bacteria</taxon>
        <taxon>Bacillati</taxon>
        <taxon>Cyanobacteriota</taxon>
        <taxon>Cyanophyceae</taxon>
        <taxon>Spirulinales</taxon>
        <taxon>Lusitaniellaceae</taxon>
        <taxon>Lusitaniella</taxon>
    </lineage>
</organism>
<dbReference type="GO" id="GO:0006508">
    <property type="term" value="P:proteolysis"/>
    <property type="evidence" value="ECO:0007669"/>
    <property type="project" value="UniProtKB-KW"/>
</dbReference>
<comment type="subcellular location">
    <subcellularLocation>
        <location evidence="1">Membrane</location>
    </subcellularLocation>
</comment>
<evidence type="ECO:0000259" key="19">
    <source>
        <dbReference type="Pfam" id="PF00905"/>
    </source>
</evidence>
<dbReference type="InterPro" id="IPR012338">
    <property type="entry name" value="Beta-lactam/transpept-like"/>
</dbReference>
<feature type="domain" description="Glycosyl transferase family 51" evidence="20">
    <location>
        <begin position="109"/>
        <end position="284"/>
    </location>
</feature>
<protein>
    <submittedName>
        <fullName evidence="21">Penicillin-binding protein 1A</fullName>
    </submittedName>
</protein>
<dbReference type="FunFam" id="1.10.3810.10:FF:000003">
    <property type="entry name" value="Penicillin-binding protein 1a"/>
    <property type="match status" value="1"/>
</dbReference>
<dbReference type="InterPro" id="IPR023346">
    <property type="entry name" value="Lysozyme-like_dom_sf"/>
</dbReference>
<keyword evidence="8" id="KW-0378">Hydrolase</keyword>
<dbReference type="Pfam" id="PF00912">
    <property type="entry name" value="Transgly"/>
    <property type="match status" value="1"/>
</dbReference>
<keyword evidence="14" id="KW-0961">Cell wall biogenesis/degradation</keyword>
<feature type="domain" description="Penicillin-binding protein transpeptidase" evidence="19">
    <location>
        <begin position="376"/>
        <end position="639"/>
    </location>
</feature>
<reference evidence="21" key="1">
    <citation type="submission" date="2020-10" db="EMBL/GenBank/DDBJ databases">
        <authorList>
            <person name="Castelo-Branco R."/>
            <person name="Eusebio N."/>
            <person name="Adriana R."/>
            <person name="Vieira A."/>
            <person name="Brugerolle De Fraissinette N."/>
            <person name="Rezende De Castro R."/>
            <person name="Schneider M.P."/>
            <person name="Vasconcelos V."/>
            <person name="Leao P.N."/>
        </authorList>
    </citation>
    <scope>NUCLEOTIDE SEQUENCE</scope>
    <source>
        <strain evidence="21">LEGE 07157</strain>
    </source>
</reference>
<keyword evidence="7 18" id="KW-0812">Transmembrane</keyword>
<dbReference type="Gene3D" id="1.10.3810.10">
    <property type="entry name" value="Biosynthetic peptidoglycan transglycosylase-like"/>
    <property type="match status" value="1"/>
</dbReference>
<keyword evidence="4" id="KW-0645">Protease</keyword>
<keyword evidence="5" id="KW-0328">Glycosyltransferase</keyword>
<evidence type="ECO:0000256" key="15">
    <source>
        <dbReference type="ARBA" id="ARBA00034000"/>
    </source>
</evidence>
<evidence type="ECO:0000256" key="9">
    <source>
        <dbReference type="ARBA" id="ARBA00022960"/>
    </source>
</evidence>
<accession>A0A8J7DWF1</accession>
<feature type="compositionally biased region" description="Pro residues" evidence="17">
    <location>
        <begin position="794"/>
        <end position="808"/>
    </location>
</feature>
<evidence type="ECO:0000256" key="6">
    <source>
        <dbReference type="ARBA" id="ARBA00022679"/>
    </source>
</evidence>
<evidence type="ECO:0000256" key="3">
    <source>
        <dbReference type="ARBA" id="ARBA00022645"/>
    </source>
</evidence>
<evidence type="ECO:0000256" key="2">
    <source>
        <dbReference type="ARBA" id="ARBA00004752"/>
    </source>
</evidence>
<dbReference type="SUPFAM" id="SSF56601">
    <property type="entry name" value="beta-lactamase/transpeptidase-like"/>
    <property type="match status" value="1"/>
</dbReference>
<keyword evidence="3" id="KW-0121">Carboxypeptidase</keyword>
<evidence type="ECO:0000313" key="21">
    <source>
        <dbReference type="EMBL" id="MBE9116105.1"/>
    </source>
</evidence>
<dbReference type="PANTHER" id="PTHR32282">
    <property type="entry name" value="BINDING PROTEIN TRANSPEPTIDASE, PUTATIVE-RELATED"/>
    <property type="match status" value="1"/>
</dbReference>
<dbReference type="GO" id="GO:0009252">
    <property type="term" value="P:peptidoglycan biosynthetic process"/>
    <property type="evidence" value="ECO:0007669"/>
    <property type="project" value="UniProtKB-KW"/>
</dbReference>
<dbReference type="PANTHER" id="PTHR32282:SF31">
    <property type="entry name" value="PEPTIDOGLYCAN GLYCOSYLTRANSFERASE"/>
    <property type="match status" value="1"/>
</dbReference>
<dbReference type="GO" id="GO:0008360">
    <property type="term" value="P:regulation of cell shape"/>
    <property type="evidence" value="ECO:0007669"/>
    <property type="project" value="UniProtKB-KW"/>
</dbReference>
<evidence type="ECO:0000256" key="14">
    <source>
        <dbReference type="ARBA" id="ARBA00023316"/>
    </source>
</evidence>
<dbReference type="InterPro" id="IPR050396">
    <property type="entry name" value="Glycosyltr_51/Transpeptidase"/>
</dbReference>
<dbReference type="Pfam" id="PF00905">
    <property type="entry name" value="Transpeptidase"/>
    <property type="match status" value="1"/>
</dbReference>
<dbReference type="GO" id="GO:0071555">
    <property type="term" value="P:cell wall organization"/>
    <property type="evidence" value="ECO:0007669"/>
    <property type="project" value="UniProtKB-KW"/>
</dbReference>
<evidence type="ECO:0000256" key="5">
    <source>
        <dbReference type="ARBA" id="ARBA00022676"/>
    </source>
</evidence>
<feature type="compositionally biased region" description="Low complexity" evidence="17">
    <location>
        <begin position="702"/>
        <end position="758"/>
    </location>
</feature>
<dbReference type="SUPFAM" id="SSF53955">
    <property type="entry name" value="Lysozyme-like"/>
    <property type="match status" value="1"/>
</dbReference>
<evidence type="ECO:0000256" key="11">
    <source>
        <dbReference type="ARBA" id="ARBA00022989"/>
    </source>
</evidence>
<keyword evidence="13" id="KW-0511">Multifunctional enzyme</keyword>
<feature type="compositionally biased region" description="Basic and acidic residues" evidence="17">
    <location>
        <begin position="652"/>
        <end position="666"/>
    </location>
</feature>
<dbReference type="InterPro" id="IPR001264">
    <property type="entry name" value="Glyco_trans_51"/>
</dbReference>
<evidence type="ECO:0000256" key="13">
    <source>
        <dbReference type="ARBA" id="ARBA00023268"/>
    </source>
</evidence>
<dbReference type="InterPro" id="IPR036950">
    <property type="entry name" value="PBP_transglycosylase"/>
</dbReference>
<evidence type="ECO:0000259" key="20">
    <source>
        <dbReference type="Pfam" id="PF00912"/>
    </source>
</evidence>
<feature type="compositionally biased region" description="Pro residues" evidence="17">
    <location>
        <begin position="759"/>
        <end position="785"/>
    </location>
</feature>
<evidence type="ECO:0000256" key="1">
    <source>
        <dbReference type="ARBA" id="ARBA00004370"/>
    </source>
</evidence>
<evidence type="ECO:0000256" key="16">
    <source>
        <dbReference type="ARBA" id="ARBA00049902"/>
    </source>
</evidence>